<protein>
    <submittedName>
        <fullName evidence="1 2">Uncharacterized protein</fullName>
    </submittedName>
</protein>
<dbReference type="PaxDb" id="55529-EKX30940"/>
<reference evidence="1 3" key="1">
    <citation type="journal article" date="2012" name="Nature">
        <title>Algal genomes reveal evolutionary mosaicism and the fate of nucleomorphs.</title>
        <authorList>
            <consortium name="DOE Joint Genome Institute"/>
            <person name="Curtis B.A."/>
            <person name="Tanifuji G."/>
            <person name="Burki F."/>
            <person name="Gruber A."/>
            <person name="Irimia M."/>
            <person name="Maruyama S."/>
            <person name="Arias M.C."/>
            <person name="Ball S.G."/>
            <person name="Gile G.H."/>
            <person name="Hirakawa Y."/>
            <person name="Hopkins J.F."/>
            <person name="Kuo A."/>
            <person name="Rensing S.A."/>
            <person name="Schmutz J."/>
            <person name="Symeonidi A."/>
            <person name="Elias M."/>
            <person name="Eveleigh R.J."/>
            <person name="Herman E.K."/>
            <person name="Klute M.J."/>
            <person name="Nakayama T."/>
            <person name="Obornik M."/>
            <person name="Reyes-Prieto A."/>
            <person name="Armbrust E.V."/>
            <person name="Aves S.J."/>
            <person name="Beiko R.G."/>
            <person name="Coutinho P."/>
            <person name="Dacks J.B."/>
            <person name="Durnford D.G."/>
            <person name="Fast N.M."/>
            <person name="Green B.R."/>
            <person name="Grisdale C.J."/>
            <person name="Hempel F."/>
            <person name="Henrissat B."/>
            <person name="Hoppner M.P."/>
            <person name="Ishida K."/>
            <person name="Kim E."/>
            <person name="Koreny L."/>
            <person name="Kroth P.G."/>
            <person name="Liu Y."/>
            <person name="Malik S.B."/>
            <person name="Maier U.G."/>
            <person name="McRose D."/>
            <person name="Mock T."/>
            <person name="Neilson J.A."/>
            <person name="Onodera N.T."/>
            <person name="Poole A.M."/>
            <person name="Pritham E.J."/>
            <person name="Richards T.A."/>
            <person name="Rocap G."/>
            <person name="Roy S.W."/>
            <person name="Sarai C."/>
            <person name="Schaack S."/>
            <person name="Shirato S."/>
            <person name="Slamovits C.H."/>
            <person name="Spencer D.F."/>
            <person name="Suzuki S."/>
            <person name="Worden A.Z."/>
            <person name="Zauner S."/>
            <person name="Barry K."/>
            <person name="Bell C."/>
            <person name="Bharti A.K."/>
            <person name="Crow J.A."/>
            <person name="Grimwood J."/>
            <person name="Kramer R."/>
            <person name="Lindquist E."/>
            <person name="Lucas S."/>
            <person name="Salamov A."/>
            <person name="McFadden G.I."/>
            <person name="Lane C.E."/>
            <person name="Keeling P.J."/>
            <person name="Gray M.W."/>
            <person name="Grigoriev I.V."/>
            <person name="Archibald J.M."/>
        </authorList>
    </citation>
    <scope>NUCLEOTIDE SEQUENCE</scope>
    <source>
        <strain evidence="1 3">CCMP2712</strain>
    </source>
</reference>
<reference evidence="3" key="2">
    <citation type="submission" date="2012-11" db="EMBL/GenBank/DDBJ databases">
        <authorList>
            <person name="Kuo A."/>
            <person name="Curtis B.A."/>
            <person name="Tanifuji G."/>
            <person name="Burki F."/>
            <person name="Gruber A."/>
            <person name="Irimia M."/>
            <person name="Maruyama S."/>
            <person name="Arias M.C."/>
            <person name="Ball S.G."/>
            <person name="Gile G.H."/>
            <person name="Hirakawa Y."/>
            <person name="Hopkins J.F."/>
            <person name="Rensing S.A."/>
            <person name="Schmutz J."/>
            <person name="Symeonidi A."/>
            <person name="Elias M."/>
            <person name="Eveleigh R.J."/>
            <person name="Herman E.K."/>
            <person name="Klute M.J."/>
            <person name="Nakayama T."/>
            <person name="Obornik M."/>
            <person name="Reyes-Prieto A."/>
            <person name="Armbrust E.V."/>
            <person name="Aves S.J."/>
            <person name="Beiko R.G."/>
            <person name="Coutinho P."/>
            <person name="Dacks J.B."/>
            <person name="Durnford D.G."/>
            <person name="Fast N.M."/>
            <person name="Green B.R."/>
            <person name="Grisdale C."/>
            <person name="Hempe F."/>
            <person name="Henrissat B."/>
            <person name="Hoppner M.P."/>
            <person name="Ishida K.-I."/>
            <person name="Kim E."/>
            <person name="Koreny L."/>
            <person name="Kroth P.G."/>
            <person name="Liu Y."/>
            <person name="Malik S.-B."/>
            <person name="Maier U.G."/>
            <person name="McRose D."/>
            <person name="Mock T."/>
            <person name="Neilson J.A."/>
            <person name="Onodera N.T."/>
            <person name="Poole A.M."/>
            <person name="Pritham E.J."/>
            <person name="Richards T.A."/>
            <person name="Rocap G."/>
            <person name="Roy S.W."/>
            <person name="Sarai C."/>
            <person name="Schaack S."/>
            <person name="Shirato S."/>
            <person name="Slamovits C.H."/>
            <person name="Spencer D.F."/>
            <person name="Suzuki S."/>
            <person name="Worden A.Z."/>
            <person name="Zauner S."/>
            <person name="Barry K."/>
            <person name="Bell C."/>
            <person name="Bharti A.K."/>
            <person name="Crow J.A."/>
            <person name="Grimwood J."/>
            <person name="Kramer R."/>
            <person name="Lindquist E."/>
            <person name="Lucas S."/>
            <person name="Salamov A."/>
            <person name="McFadden G.I."/>
            <person name="Lane C.E."/>
            <person name="Keeling P.J."/>
            <person name="Gray M.W."/>
            <person name="Grigoriev I.V."/>
            <person name="Archibald J.M."/>
        </authorList>
    </citation>
    <scope>NUCLEOTIDE SEQUENCE</scope>
    <source>
        <strain evidence="3">CCMP2712</strain>
    </source>
</reference>
<dbReference type="HOGENOM" id="CLU_1117506_0_0_1"/>
<evidence type="ECO:0000313" key="3">
    <source>
        <dbReference type="Proteomes" id="UP000011087"/>
    </source>
</evidence>
<name>L1I512_GUITC</name>
<organism evidence="1">
    <name type="scientific">Guillardia theta (strain CCMP2712)</name>
    <name type="common">Cryptophyte</name>
    <dbReference type="NCBI Taxonomy" id="905079"/>
    <lineage>
        <taxon>Eukaryota</taxon>
        <taxon>Cryptophyceae</taxon>
        <taxon>Pyrenomonadales</taxon>
        <taxon>Geminigeraceae</taxon>
        <taxon>Guillardia</taxon>
    </lineage>
</organism>
<accession>L1I512</accession>
<dbReference type="GeneID" id="17287660"/>
<dbReference type="KEGG" id="gtt:GUITHDRAFT_166975"/>
<keyword evidence="3" id="KW-1185">Reference proteome</keyword>
<dbReference type="EMBL" id="JH993441">
    <property type="protein sequence ID" value="EKX30940.1"/>
    <property type="molecule type" value="Genomic_DNA"/>
</dbReference>
<dbReference type="AlphaFoldDB" id="L1I512"/>
<evidence type="ECO:0000313" key="1">
    <source>
        <dbReference type="EMBL" id="EKX30940.1"/>
    </source>
</evidence>
<reference evidence="2" key="3">
    <citation type="submission" date="2016-03" db="UniProtKB">
        <authorList>
            <consortium name="EnsemblProtists"/>
        </authorList>
    </citation>
    <scope>IDENTIFICATION</scope>
</reference>
<dbReference type="Proteomes" id="UP000011087">
    <property type="component" value="Unassembled WGS sequence"/>
</dbReference>
<gene>
    <name evidence="1" type="ORF">GUITHDRAFT_166975</name>
</gene>
<proteinExistence type="predicted"/>
<evidence type="ECO:0000313" key="2">
    <source>
        <dbReference type="EnsemblProtists" id="EKX30940"/>
    </source>
</evidence>
<dbReference type="EnsemblProtists" id="EKX30940">
    <property type="protein sequence ID" value="EKX30940"/>
    <property type="gene ID" value="GUITHDRAFT_166975"/>
</dbReference>
<sequence length="249" mass="27919">MFLGSAEFAAVKLLQAWCRRIQPLPRHPCLDLNAMASVRYCGLIQAHRSLQRLVKASTSSTILFVRTFPVQEQTLFLSHSLPRTAEEKEEEGGQRLAAKRILAELYKMYMPEFIVGVEKVSFNMLQTLSRVRYCNVLQASIKIVSYTKAAVIRFKYNTSPPVGSSLLRFFPSASSSTRLANHACHVAKDCLAAGKFNNASQLLQLAADDIELALARRRLRMKVLELNRAIDRDVMMGVSSKELLLASNL</sequence>
<dbReference type="RefSeq" id="XP_005817920.1">
    <property type="nucleotide sequence ID" value="XM_005817863.1"/>
</dbReference>